<dbReference type="RefSeq" id="WP_345540945.1">
    <property type="nucleotide sequence ID" value="NZ_BAABGJ010000080.1"/>
</dbReference>
<dbReference type="PANTHER" id="PTHR42928">
    <property type="entry name" value="TRICARBOXYLATE-BINDING PROTEIN"/>
    <property type="match status" value="1"/>
</dbReference>
<dbReference type="InterPro" id="IPR005064">
    <property type="entry name" value="BUG"/>
</dbReference>
<dbReference type="Pfam" id="PF03401">
    <property type="entry name" value="TctC"/>
    <property type="match status" value="1"/>
</dbReference>
<organism evidence="3 4">
    <name type="scientific">Variovorax defluvii</name>
    <dbReference type="NCBI Taxonomy" id="913761"/>
    <lineage>
        <taxon>Bacteria</taxon>
        <taxon>Pseudomonadati</taxon>
        <taxon>Pseudomonadota</taxon>
        <taxon>Betaproteobacteria</taxon>
        <taxon>Burkholderiales</taxon>
        <taxon>Comamonadaceae</taxon>
        <taxon>Variovorax</taxon>
    </lineage>
</organism>
<dbReference type="Proteomes" id="UP001500975">
    <property type="component" value="Unassembled WGS sequence"/>
</dbReference>
<evidence type="ECO:0000256" key="1">
    <source>
        <dbReference type="ARBA" id="ARBA00006987"/>
    </source>
</evidence>
<dbReference type="PANTHER" id="PTHR42928:SF5">
    <property type="entry name" value="BLR1237 PROTEIN"/>
    <property type="match status" value="1"/>
</dbReference>
<dbReference type="Gene3D" id="3.40.190.10">
    <property type="entry name" value="Periplasmic binding protein-like II"/>
    <property type="match status" value="1"/>
</dbReference>
<name>A0ABP8IAG3_9BURK</name>
<dbReference type="CDD" id="cd13578">
    <property type="entry name" value="PBP2_Bug27"/>
    <property type="match status" value="1"/>
</dbReference>
<evidence type="ECO:0000256" key="2">
    <source>
        <dbReference type="SAM" id="SignalP"/>
    </source>
</evidence>
<keyword evidence="2" id="KW-0732">Signal</keyword>
<dbReference type="EMBL" id="BAABGJ010000080">
    <property type="protein sequence ID" value="GAA4354839.1"/>
    <property type="molecule type" value="Genomic_DNA"/>
</dbReference>
<dbReference type="SUPFAM" id="SSF53850">
    <property type="entry name" value="Periplasmic binding protein-like II"/>
    <property type="match status" value="1"/>
</dbReference>
<keyword evidence="4" id="KW-1185">Reference proteome</keyword>
<evidence type="ECO:0000313" key="4">
    <source>
        <dbReference type="Proteomes" id="UP001500975"/>
    </source>
</evidence>
<accession>A0ABP8IAG3</accession>
<gene>
    <name evidence="3" type="ORF">GCM10023165_46450</name>
</gene>
<dbReference type="InterPro" id="IPR042100">
    <property type="entry name" value="Bug_dom1"/>
</dbReference>
<dbReference type="PIRSF" id="PIRSF017082">
    <property type="entry name" value="YflP"/>
    <property type="match status" value="1"/>
</dbReference>
<feature type="chain" id="PRO_5045828188" evidence="2">
    <location>
        <begin position="29"/>
        <end position="327"/>
    </location>
</feature>
<sequence length="327" mass="33373">MARLLMRNLGWSALAVAGAVALAPPAGAQGAYPNRPVTIVVPYPAGGSADILARTVGQKLGERLGQPVVIDNRAGAGTAIGAKHVAGAPADGYTLLLGTVSSQAINPAMNKVGYDPVKDFTPVAPLASIPFVLVAHPSFSGKSVADVIAQAKAKAGELSYASAGPGTSNHLAGELLASAAGIKLLHVPYKGSAPALNDVVAGHLPLMFDLQATAFPYVQSGKLKALAVTGPTRSSMLPAVPTVIESGLPGYEVSAWFGVFAPAGLPRPVLDRLHADISAVLQASEMRKRLQELGAEPEQGSADAFATFARAEAAKWSDVLRNAGLAQ</sequence>
<evidence type="ECO:0000313" key="3">
    <source>
        <dbReference type="EMBL" id="GAA4354839.1"/>
    </source>
</evidence>
<proteinExistence type="inferred from homology"/>
<comment type="similarity">
    <text evidence="1">Belongs to the UPF0065 (bug) family.</text>
</comment>
<protein>
    <submittedName>
        <fullName evidence="3">Tripartite tricarboxylate transporter substrate binding protein</fullName>
    </submittedName>
</protein>
<comment type="caution">
    <text evidence="3">The sequence shown here is derived from an EMBL/GenBank/DDBJ whole genome shotgun (WGS) entry which is preliminary data.</text>
</comment>
<dbReference type="Gene3D" id="3.40.190.150">
    <property type="entry name" value="Bordetella uptake gene, domain 1"/>
    <property type="match status" value="1"/>
</dbReference>
<feature type="signal peptide" evidence="2">
    <location>
        <begin position="1"/>
        <end position="28"/>
    </location>
</feature>
<reference evidence="4" key="1">
    <citation type="journal article" date="2019" name="Int. J. Syst. Evol. Microbiol.">
        <title>The Global Catalogue of Microorganisms (GCM) 10K type strain sequencing project: providing services to taxonomists for standard genome sequencing and annotation.</title>
        <authorList>
            <consortium name="The Broad Institute Genomics Platform"/>
            <consortium name="The Broad Institute Genome Sequencing Center for Infectious Disease"/>
            <person name="Wu L."/>
            <person name="Ma J."/>
        </authorList>
    </citation>
    <scope>NUCLEOTIDE SEQUENCE [LARGE SCALE GENOMIC DNA]</scope>
    <source>
        <strain evidence="4">JCM 17804</strain>
    </source>
</reference>